<proteinExistence type="predicted"/>
<name>A0ABW2F1Z8_9GAMM</name>
<evidence type="ECO:0000259" key="1">
    <source>
        <dbReference type="Pfam" id="PF13203"/>
    </source>
</evidence>
<dbReference type="InterPro" id="IPR025154">
    <property type="entry name" value="Put_metallopeptidase_dom"/>
</dbReference>
<dbReference type="Pfam" id="PF13203">
    <property type="entry name" value="DUF2201_N"/>
    <property type="match status" value="1"/>
</dbReference>
<gene>
    <name evidence="2" type="ORF">ACFQH5_16700</name>
</gene>
<dbReference type="EMBL" id="JBHSZP010000033">
    <property type="protein sequence ID" value="MFC7091184.1"/>
    <property type="molecule type" value="Genomic_DNA"/>
</dbReference>
<protein>
    <recommendedName>
        <fullName evidence="1">Putative metallopeptidase domain-containing protein</fullName>
    </recommendedName>
</protein>
<comment type="caution">
    <text evidence="2">The sequence shown here is derived from an EMBL/GenBank/DDBJ whole genome shotgun (WGS) entry which is preliminary data.</text>
</comment>
<evidence type="ECO:0000313" key="3">
    <source>
        <dbReference type="Proteomes" id="UP001596411"/>
    </source>
</evidence>
<sequence length="231" mass="26552">MSLIDSLSPRQRILSDETACDDGSALKASQHRQWQQDIRAWADRAGISARLARHLMPVAVLDDRLDTVTTDGRHLFFNARFAATLRLAERHFITAHLVWHCVCGHIVAQPHRDTLRWNLACEHEANYLVLLEGLRLPQDAVFYFSQAGRNNGQVYDWLAAHPHPQHDHHFDHHPLDMPRDYGEVIRVDPDYAPLDADDILAAWWLAQAQRERLAKPLRAYLAKRAMTNGIR</sequence>
<organism evidence="2 3">
    <name type="scientific">Halomonas salifodinae</name>
    <dbReference type="NCBI Taxonomy" id="438745"/>
    <lineage>
        <taxon>Bacteria</taxon>
        <taxon>Pseudomonadati</taxon>
        <taxon>Pseudomonadota</taxon>
        <taxon>Gammaproteobacteria</taxon>
        <taxon>Oceanospirillales</taxon>
        <taxon>Halomonadaceae</taxon>
        <taxon>Halomonas</taxon>
    </lineage>
</organism>
<accession>A0ABW2F1Z8</accession>
<reference evidence="3" key="1">
    <citation type="journal article" date="2019" name="Int. J. Syst. Evol. Microbiol.">
        <title>The Global Catalogue of Microorganisms (GCM) 10K type strain sequencing project: providing services to taxonomists for standard genome sequencing and annotation.</title>
        <authorList>
            <consortium name="The Broad Institute Genomics Platform"/>
            <consortium name="The Broad Institute Genome Sequencing Center for Infectious Disease"/>
            <person name="Wu L."/>
            <person name="Ma J."/>
        </authorList>
    </citation>
    <scope>NUCLEOTIDE SEQUENCE [LARGE SCALE GENOMIC DNA]</scope>
    <source>
        <strain evidence="3">CGMCC 1.13666</strain>
    </source>
</reference>
<feature type="domain" description="Putative metallopeptidase" evidence="1">
    <location>
        <begin position="42"/>
        <end position="142"/>
    </location>
</feature>
<keyword evidence="3" id="KW-1185">Reference proteome</keyword>
<dbReference type="RefSeq" id="WP_346061930.1">
    <property type="nucleotide sequence ID" value="NZ_BAAADR010000006.1"/>
</dbReference>
<evidence type="ECO:0000313" key="2">
    <source>
        <dbReference type="EMBL" id="MFC7091184.1"/>
    </source>
</evidence>
<dbReference type="Proteomes" id="UP001596411">
    <property type="component" value="Unassembled WGS sequence"/>
</dbReference>